<comment type="caution">
    <text evidence="2">The sequence shown here is derived from an EMBL/GenBank/DDBJ whole genome shotgun (WGS) entry which is preliminary data.</text>
</comment>
<evidence type="ECO:0000313" key="3">
    <source>
        <dbReference type="Proteomes" id="UP000518752"/>
    </source>
</evidence>
<evidence type="ECO:0000313" key="2">
    <source>
        <dbReference type="EMBL" id="KAF5380738.1"/>
    </source>
</evidence>
<feature type="domain" description="N-acetyltransferase" evidence="1">
    <location>
        <begin position="93"/>
        <end position="166"/>
    </location>
</feature>
<dbReference type="GO" id="GO:0016747">
    <property type="term" value="F:acyltransferase activity, transferring groups other than amino-acyl groups"/>
    <property type="evidence" value="ECO:0007669"/>
    <property type="project" value="InterPro"/>
</dbReference>
<proteinExistence type="predicted"/>
<evidence type="ECO:0000259" key="1">
    <source>
        <dbReference type="Pfam" id="PF13673"/>
    </source>
</evidence>
<dbReference type="Gene3D" id="3.40.630.30">
    <property type="match status" value="1"/>
</dbReference>
<dbReference type="Pfam" id="PF13673">
    <property type="entry name" value="Acetyltransf_10"/>
    <property type="match status" value="1"/>
</dbReference>
<dbReference type="InterPro" id="IPR000182">
    <property type="entry name" value="GNAT_dom"/>
</dbReference>
<keyword evidence="3" id="KW-1185">Reference proteome</keyword>
<organism evidence="2 3">
    <name type="scientific">Collybiopsis confluens</name>
    <dbReference type="NCBI Taxonomy" id="2823264"/>
    <lineage>
        <taxon>Eukaryota</taxon>
        <taxon>Fungi</taxon>
        <taxon>Dikarya</taxon>
        <taxon>Basidiomycota</taxon>
        <taxon>Agaricomycotina</taxon>
        <taxon>Agaricomycetes</taxon>
        <taxon>Agaricomycetidae</taxon>
        <taxon>Agaricales</taxon>
        <taxon>Marasmiineae</taxon>
        <taxon>Omphalotaceae</taxon>
        <taxon>Collybiopsis</taxon>
    </lineage>
</organism>
<protein>
    <recommendedName>
        <fullName evidence="1">N-acetyltransferase domain-containing protein</fullName>
    </recommendedName>
</protein>
<sequence length="194" mass="21821">MHVKQIDAEQTLILRHQVLWPEFPIAAVKLPQDENGWHFGAFVEAPPAMNDPIAVISLFLDPIPIDNTLANSEQNKTTHLPIPVPSTAAAVRFRKFACKESMQGQGVGTALLNYTMNFAHSHLNAHVFWCDARVSSMQWYKKRGLAQFGNRFFKGAVEYVRMKKDLSAIGPWFLTKAVFLSVHAQSAIIVFMDL</sequence>
<name>A0A8H5M4M6_9AGAR</name>
<dbReference type="SUPFAM" id="SSF55729">
    <property type="entry name" value="Acyl-CoA N-acyltransferases (Nat)"/>
    <property type="match status" value="1"/>
</dbReference>
<reference evidence="2 3" key="1">
    <citation type="journal article" date="2020" name="ISME J.">
        <title>Uncovering the hidden diversity of litter-decomposition mechanisms in mushroom-forming fungi.</title>
        <authorList>
            <person name="Floudas D."/>
            <person name="Bentzer J."/>
            <person name="Ahren D."/>
            <person name="Johansson T."/>
            <person name="Persson P."/>
            <person name="Tunlid A."/>
        </authorList>
    </citation>
    <scope>NUCLEOTIDE SEQUENCE [LARGE SCALE GENOMIC DNA]</scope>
    <source>
        <strain evidence="2 3">CBS 406.79</strain>
    </source>
</reference>
<accession>A0A8H5M4M6</accession>
<dbReference type="OrthoDB" id="410198at2759"/>
<dbReference type="Proteomes" id="UP000518752">
    <property type="component" value="Unassembled WGS sequence"/>
</dbReference>
<dbReference type="EMBL" id="JAACJN010000062">
    <property type="protein sequence ID" value="KAF5380738.1"/>
    <property type="molecule type" value="Genomic_DNA"/>
</dbReference>
<dbReference type="InterPro" id="IPR016181">
    <property type="entry name" value="Acyl_CoA_acyltransferase"/>
</dbReference>
<dbReference type="AlphaFoldDB" id="A0A8H5M4M6"/>
<gene>
    <name evidence="2" type="ORF">D9757_007151</name>
</gene>